<evidence type="ECO:0000313" key="2">
    <source>
        <dbReference type="Proteomes" id="UP000299102"/>
    </source>
</evidence>
<keyword evidence="2" id="KW-1185">Reference proteome</keyword>
<proteinExistence type="predicted"/>
<reference evidence="1 2" key="1">
    <citation type="journal article" date="2019" name="Commun. Biol.">
        <title>The bagworm genome reveals a unique fibroin gene that provides high tensile strength.</title>
        <authorList>
            <person name="Kono N."/>
            <person name="Nakamura H."/>
            <person name="Ohtoshi R."/>
            <person name="Tomita M."/>
            <person name="Numata K."/>
            <person name="Arakawa K."/>
        </authorList>
    </citation>
    <scope>NUCLEOTIDE SEQUENCE [LARGE SCALE GENOMIC DNA]</scope>
</reference>
<dbReference type="EMBL" id="BGZK01000067">
    <property type="protein sequence ID" value="GBP14822.1"/>
    <property type="molecule type" value="Genomic_DNA"/>
</dbReference>
<dbReference type="AlphaFoldDB" id="A0A4C1TJX5"/>
<organism evidence="1 2">
    <name type="scientific">Eumeta variegata</name>
    <name type="common">Bagworm moth</name>
    <name type="synonym">Eumeta japonica</name>
    <dbReference type="NCBI Taxonomy" id="151549"/>
    <lineage>
        <taxon>Eukaryota</taxon>
        <taxon>Metazoa</taxon>
        <taxon>Ecdysozoa</taxon>
        <taxon>Arthropoda</taxon>
        <taxon>Hexapoda</taxon>
        <taxon>Insecta</taxon>
        <taxon>Pterygota</taxon>
        <taxon>Neoptera</taxon>
        <taxon>Endopterygota</taxon>
        <taxon>Lepidoptera</taxon>
        <taxon>Glossata</taxon>
        <taxon>Ditrysia</taxon>
        <taxon>Tineoidea</taxon>
        <taxon>Psychidae</taxon>
        <taxon>Oiketicinae</taxon>
        <taxon>Eumeta</taxon>
    </lineage>
</organism>
<dbReference type="Proteomes" id="UP000299102">
    <property type="component" value="Unassembled WGS sequence"/>
</dbReference>
<comment type="caution">
    <text evidence="1">The sequence shown here is derived from an EMBL/GenBank/DDBJ whole genome shotgun (WGS) entry which is preliminary data.</text>
</comment>
<gene>
    <name evidence="1" type="ORF">EVAR_75413_1</name>
</gene>
<protein>
    <submittedName>
        <fullName evidence="1">Uncharacterized protein</fullName>
    </submittedName>
</protein>
<name>A0A4C1TJX5_EUMVA</name>
<evidence type="ECO:0000313" key="1">
    <source>
        <dbReference type="EMBL" id="GBP14822.1"/>
    </source>
</evidence>
<accession>A0A4C1TJX5</accession>
<sequence>MDKDKSVCILACLIHATAEDRFRACELRKSSHRRSWSPTDTRNIRGNTNALPASWEGMECLMGEKPSSFDCHQQIYDHVTPFLNWKKGNSRWELDLGCRVGGQFLRSPCPSGPASKPAPCGQMHCLVKTALRAIPSHVASVRLPLVPEPINSRNIGHS</sequence>